<reference evidence="6 7" key="1">
    <citation type="submission" date="2018-11" db="EMBL/GenBank/DDBJ databases">
        <title>Genomes From Bacteria Associated with the Canine Oral Cavity: a Test Case for Automated Genome-Based Taxonomic Assignment.</title>
        <authorList>
            <person name="Coil D.A."/>
            <person name="Jospin G."/>
            <person name="Darling A.E."/>
            <person name="Wallis C."/>
            <person name="Davis I.J."/>
            <person name="Harris S."/>
            <person name="Eisen J.A."/>
            <person name="Holcombe L.J."/>
            <person name="O'Flynn C."/>
        </authorList>
    </citation>
    <scope>NUCLEOTIDE SEQUENCE [LARGE SCALE GENOMIC DNA]</scope>
    <source>
        <strain evidence="6 7">OH5050</strain>
    </source>
</reference>
<evidence type="ECO:0000256" key="3">
    <source>
        <dbReference type="ARBA" id="ARBA00022729"/>
    </source>
</evidence>
<proteinExistence type="inferred from homology"/>
<feature type="compositionally biased region" description="Basic and acidic residues" evidence="4">
    <location>
        <begin position="142"/>
        <end position="191"/>
    </location>
</feature>
<dbReference type="Pfam" id="PF01297">
    <property type="entry name" value="ZnuA"/>
    <property type="match status" value="1"/>
</dbReference>
<accession>A0A3P1UN87</accession>
<comment type="similarity">
    <text evidence="1">Belongs to the bacterial solute-binding protein 9 family.</text>
</comment>
<feature type="signal peptide" evidence="5">
    <location>
        <begin position="1"/>
        <end position="41"/>
    </location>
</feature>
<dbReference type="InterPro" id="IPR050492">
    <property type="entry name" value="Bact_metal-bind_prot9"/>
</dbReference>
<gene>
    <name evidence="6" type="ORF">EII10_11920</name>
</gene>
<evidence type="ECO:0000313" key="7">
    <source>
        <dbReference type="Proteomes" id="UP000271272"/>
    </source>
</evidence>
<dbReference type="GO" id="GO:0046872">
    <property type="term" value="F:metal ion binding"/>
    <property type="evidence" value="ECO:0007669"/>
    <property type="project" value="InterPro"/>
</dbReference>
<evidence type="ECO:0000256" key="4">
    <source>
        <dbReference type="SAM" id="MobiDB-lite"/>
    </source>
</evidence>
<dbReference type="Gene3D" id="3.40.50.1980">
    <property type="entry name" value="Nitrogenase molybdenum iron protein domain"/>
    <property type="match status" value="3"/>
</dbReference>
<dbReference type="EMBL" id="RQZC01000031">
    <property type="protein sequence ID" value="RRD23439.1"/>
    <property type="molecule type" value="Genomic_DNA"/>
</dbReference>
<dbReference type="InterPro" id="IPR006127">
    <property type="entry name" value="ZnuA-like"/>
</dbReference>
<dbReference type="AlphaFoldDB" id="A0A3P1UN87"/>
<keyword evidence="2" id="KW-0813">Transport</keyword>
<feature type="region of interest" description="Disordered" evidence="4">
    <location>
        <begin position="142"/>
        <end position="192"/>
    </location>
</feature>
<evidence type="ECO:0000256" key="5">
    <source>
        <dbReference type="SAM" id="SignalP"/>
    </source>
</evidence>
<evidence type="ECO:0000256" key="2">
    <source>
        <dbReference type="ARBA" id="ARBA00022448"/>
    </source>
</evidence>
<comment type="caution">
    <text evidence="6">The sequence shown here is derived from an EMBL/GenBank/DDBJ whole genome shotgun (WGS) entry which is preliminary data.</text>
</comment>
<dbReference type="PANTHER" id="PTHR42953:SF3">
    <property type="entry name" value="HIGH-AFFINITY ZINC UPTAKE SYSTEM PROTEIN ZNUA"/>
    <property type="match status" value="1"/>
</dbReference>
<sequence>MRMIRMNDSTSTYAVRPWRRAAAAGAALILAAGLTACSALSGEDEGSGGGRLAVSASFYPIGYLVETIGGEHVTVTSVTPTNAEPHDFELSPKDVTALGEADIIAYVPGFQPSLDDAVAQVSGPAVLDLSTQADLVHHEGVEHDHDHGHSHDHGDDHSHDHGTEEAHDHDHGTEEAHDHDHGHSDDLDPHFWLDPQRMSAAAAAVEESLSAADPDHAADYQKNLEALTAELDSLDTSYQEGLATCERTTFVTSHSAFGYLAERYGLTQASVSGIDPESEPSPAQIAAIKKVVQDTGTTTIYTEELVSTKTADALASETGTTTAVLSPMESAPDKGGYVDGMKANLEALRTGLSCT</sequence>
<dbReference type="PANTHER" id="PTHR42953">
    <property type="entry name" value="HIGH-AFFINITY ZINC UPTAKE SYSTEM PROTEIN ZNUA-RELATED"/>
    <property type="match status" value="1"/>
</dbReference>
<protein>
    <submittedName>
        <fullName evidence="6">Zinc ABC transporter substrate-binding protein</fullName>
    </submittedName>
</protein>
<evidence type="ECO:0000256" key="1">
    <source>
        <dbReference type="ARBA" id="ARBA00011028"/>
    </source>
</evidence>
<dbReference type="GO" id="GO:0030001">
    <property type="term" value="P:metal ion transport"/>
    <property type="evidence" value="ECO:0007669"/>
    <property type="project" value="InterPro"/>
</dbReference>
<dbReference type="Proteomes" id="UP000271272">
    <property type="component" value="Unassembled WGS sequence"/>
</dbReference>
<feature type="chain" id="PRO_5039171692" evidence="5">
    <location>
        <begin position="42"/>
        <end position="355"/>
    </location>
</feature>
<dbReference type="SUPFAM" id="SSF53807">
    <property type="entry name" value="Helical backbone' metal receptor"/>
    <property type="match status" value="1"/>
</dbReference>
<keyword evidence="3 5" id="KW-0732">Signal</keyword>
<organism evidence="6 7">
    <name type="scientific">Actinomyces bowdenii</name>
    <dbReference type="NCBI Taxonomy" id="131109"/>
    <lineage>
        <taxon>Bacteria</taxon>
        <taxon>Bacillati</taxon>
        <taxon>Actinomycetota</taxon>
        <taxon>Actinomycetes</taxon>
        <taxon>Actinomycetales</taxon>
        <taxon>Actinomycetaceae</taxon>
        <taxon>Actinomyces</taxon>
    </lineage>
</organism>
<keyword evidence="7" id="KW-1185">Reference proteome</keyword>
<name>A0A3P1UN87_9ACTO</name>
<evidence type="ECO:0000313" key="6">
    <source>
        <dbReference type="EMBL" id="RRD23439.1"/>
    </source>
</evidence>
<dbReference type="OrthoDB" id="9810636at2"/>